<evidence type="ECO:0000256" key="9">
    <source>
        <dbReference type="ARBA" id="ARBA00023002"/>
    </source>
</evidence>
<evidence type="ECO:0000256" key="13">
    <source>
        <dbReference type="PIRSR" id="PIRSR000294-1"/>
    </source>
</evidence>
<sequence>MRPNSFQRRCTLSALLLLGALTASAKAQVATADAKRAVRPEQTDLARQARAEGLRAVYSQKPDTWPVPHVDEGVQWKEIGLLPEVVHPAANPHNQAKESLGKALFFDPRLSGSGQIACASCHDPDLAWTDGRTTSFGHARKMLARNAPTTRFAAHQEKFFWDGRAESLEEQAVAVLLNPDEMHASRDHVVKTVASITAYQKQFGEAFGDEEVTLERVGQAIACFERMTVNGRSRFDAFLKGKSDVMSDAAIRGMDLFRREARCMNCHHGPLLSDGKFHDVGLSYYGRKYEDLGRFEITGEANDVGRFRTPVLRDVTSTEPLMHNGLFHLQGVLNMYNAGMPTLKRKEHQQDDARFPTKSPHLKPLGLNRQDLEDLAAFLSSLEEPKLRVRPPELPGLHAAP</sequence>
<feature type="region of interest" description="Disordered" evidence="15">
    <location>
        <begin position="346"/>
        <end position="367"/>
    </location>
</feature>
<comment type="function">
    <text evidence="11">Involved in methylamine metabolism. Essential for the maturation of the beta subunit of MADH, presumably via a step in the biosynthesis of tryptophan tryptophylquinone (TTQ), the cofactor of MADH.</text>
</comment>
<dbReference type="SUPFAM" id="SSF46626">
    <property type="entry name" value="Cytochrome c"/>
    <property type="match status" value="2"/>
</dbReference>
<feature type="binding site" description="covalent" evidence="13">
    <location>
        <position position="263"/>
    </location>
    <ligand>
        <name>heme c</name>
        <dbReference type="ChEBI" id="CHEBI:61717"/>
        <label>2</label>
    </ligand>
</feature>
<feature type="signal peptide" evidence="16">
    <location>
        <begin position="1"/>
        <end position="25"/>
    </location>
</feature>
<feature type="binding site" description="axial binding residue" evidence="14">
    <location>
        <position position="138"/>
    </location>
    <ligand>
        <name>heme c</name>
        <dbReference type="ChEBI" id="CHEBI:61717"/>
        <label>1</label>
    </ligand>
    <ligandPart>
        <name>Fe</name>
        <dbReference type="ChEBI" id="CHEBI:18248"/>
    </ligandPart>
</feature>
<keyword evidence="8" id="KW-0249">Electron transport</keyword>
<gene>
    <name evidence="18" type="ORF">C5Y96_06295</name>
</gene>
<keyword evidence="4 13" id="KW-0349">Heme</keyword>
<evidence type="ECO:0000256" key="12">
    <source>
        <dbReference type="ARBA" id="ARBA00073576"/>
    </source>
</evidence>
<feature type="binding site" description="axial binding residue" evidence="14">
    <location>
        <position position="267"/>
    </location>
    <ligand>
        <name>heme c</name>
        <dbReference type="ChEBI" id="CHEBI:61717"/>
        <label>2</label>
    </ligand>
    <ligandPart>
        <name>Fe</name>
        <dbReference type="ChEBI" id="CHEBI:18248"/>
    </ligandPart>
</feature>
<evidence type="ECO:0000256" key="3">
    <source>
        <dbReference type="ARBA" id="ARBA00022448"/>
    </source>
</evidence>
<keyword evidence="5 14" id="KW-0479">Metal-binding</keyword>
<dbReference type="PROSITE" id="PS51007">
    <property type="entry name" value="CYTC"/>
    <property type="match status" value="2"/>
</dbReference>
<dbReference type="AlphaFoldDB" id="A0A2S8FY57"/>
<dbReference type="GO" id="GO:0004130">
    <property type="term" value="F:cytochrome-c peroxidase activity"/>
    <property type="evidence" value="ECO:0007669"/>
    <property type="project" value="TreeGrafter"/>
</dbReference>
<protein>
    <recommendedName>
        <fullName evidence="12">Methylamine utilization protein MauG</fullName>
    </recommendedName>
</protein>
<comment type="PTM">
    <text evidence="13">Binds 2 heme groups per subunit.</text>
</comment>
<dbReference type="PANTHER" id="PTHR30600">
    <property type="entry name" value="CYTOCHROME C PEROXIDASE-RELATED"/>
    <property type="match status" value="1"/>
</dbReference>
<comment type="cofactor">
    <cofactor evidence="13">
        <name>heme</name>
        <dbReference type="ChEBI" id="CHEBI:30413"/>
    </cofactor>
    <text evidence="13">Binds 2 heme groups.</text>
</comment>
<evidence type="ECO:0000259" key="17">
    <source>
        <dbReference type="PROSITE" id="PS51007"/>
    </source>
</evidence>
<comment type="pathway">
    <text evidence="2">One-carbon metabolism; methylamine degradation.</text>
</comment>
<dbReference type="RefSeq" id="WP_105351034.1">
    <property type="nucleotide sequence ID" value="NZ_PUIA01000017.1"/>
</dbReference>
<name>A0A2S8FY57_9BACT</name>
<dbReference type="InterPro" id="IPR036909">
    <property type="entry name" value="Cyt_c-like_dom_sf"/>
</dbReference>
<dbReference type="Pfam" id="PF03150">
    <property type="entry name" value="CCP_MauG"/>
    <property type="match status" value="1"/>
</dbReference>
<keyword evidence="7" id="KW-0574">Periplasm</keyword>
<proteinExistence type="predicted"/>
<evidence type="ECO:0000256" key="10">
    <source>
        <dbReference type="ARBA" id="ARBA00023004"/>
    </source>
</evidence>
<keyword evidence="3" id="KW-0813">Transport</keyword>
<evidence type="ECO:0000313" key="18">
    <source>
        <dbReference type="EMBL" id="PQO36774.1"/>
    </source>
</evidence>
<dbReference type="InterPro" id="IPR009056">
    <property type="entry name" value="Cyt_c-like_dom"/>
</dbReference>
<evidence type="ECO:0000256" key="4">
    <source>
        <dbReference type="ARBA" id="ARBA00022617"/>
    </source>
</evidence>
<evidence type="ECO:0000256" key="11">
    <source>
        <dbReference type="ARBA" id="ARBA00058991"/>
    </source>
</evidence>
<evidence type="ECO:0000256" key="6">
    <source>
        <dbReference type="ARBA" id="ARBA00022729"/>
    </source>
</evidence>
<feature type="binding site" description="covalent" evidence="13">
    <location>
        <position position="118"/>
    </location>
    <ligand>
        <name>heme c</name>
        <dbReference type="ChEBI" id="CHEBI:61717"/>
        <label>1</label>
    </ligand>
</feature>
<dbReference type="FunFam" id="1.10.760.10:FF:000019">
    <property type="entry name" value="Di-heme cytochrome C peroxidase"/>
    <property type="match status" value="1"/>
</dbReference>
<dbReference type="GO" id="GO:0046872">
    <property type="term" value="F:metal ion binding"/>
    <property type="evidence" value="ECO:0007669"/>
    <property type="project" value="UniProtKB-KW"/>
</dbReference>
<evidence type="ECO:0000256" key="1">
    <source>
        <dbReference type="ARBA" id="ARBA00004418"/>
    </source>
</evidence>
<dbReference type="GO" id="GO:0009055">
    <property type="term" value="F:electron transfer activity"/>
    <property type="evidence" value="ECO:0007669"/>
    <property type="project" value="InterPro"/>
</dbReference>
<dbReference type="InterPro" id="IPR004852">
    <property type="entry name" value="Di-haem_cyt_c_peroxidsae"/>
</dbReference>
<dbReference type="EMBL" id="PUIA01000017">
    <property type="protein sequence ID" value="PQO36774.1"/>
    <property type="molecule type" value="Genomic_DNA"/>
</dbReference>
<evidence type="ECO:0000256" key="5">
    <source>
        <dbReference type="ARBA" id="ARBA00022723"/>
    </source>
</evidence>
<feature type="domain" description="Cytochrome c" evidence="17">
    <location>
        <begin position="248"/>
        <end position="383"/>
    </location>
</feature>
<feature type="binding site" description="covalent" evidence="13">
    <location>
        <position position="266"/>
    </location>
    <ligand>
        <name>heme c</name>
        <dbReference type="ChEBI" id="CHEBI:61717"/>
        <label>2</label>
    </ligand>
</feature>
<organism evidence="18 19">
    <name type="scientific">Blastopirellula marina</name>
    <dbReference type="NCBI Taxonomy" id="124"/>
    <lineage>
        <taxon>Bacteria</taxon>
        <taxon>Pseudomonadati</taxon>
        <taxon>Planctomycetota</taxon>
        <taxon>Planctomycetia</taxon>
        <taxon>Pirellulales</taxon>
        <taxon>Pirellulaceae</taxon>
        <taxon>Blastopirellula</taxon>
    </lineage>
</organism>
<evidence type="ECO:0000256" key="8">
    <source>
        <dbReference type="ARBA" id="ARBA00022982"/>
    </source>
</evidence>
<dbReference type="OrthoDB" id="9772811at2"/>
<evidence type="ECO:0000256" key="15">
    <source>
        <dbReference type="SAM" id="MobiDB-lite"/>
    </source>
</evidence>
<evidence type="ECO:0000256" key="2">
    <source>
        <dbReference type="ARBA" id="ARBA00004856"/>
    </source>
</evidence>
<evidence type="ECO:0000313" key="19">
    <source>
        <dbReference type="Proteomes" id="UP000240009"/>
    </source>
</evidence>
<evidence type="ECO:0000256" key="14">
    <source>
        <dbReference type="PIRSR" id="PIRSR000294-2"/>
    </source>
</evidence>
<dbReference type="Gene3D" id="1.10.760.10">
    <property type="entry name" value="Cytochrome c-like domain"/>
    <property type="match status" value="2"/>
</dbReference>
<keyword evidence="10 14" id="KW-0408">Iron</keyword>
<keyword evidence="6 16" id="KW-0732">Signal</keyword>
<dbReference type="InterPro" id="IPR051395">
    <property type="entry name" value="Cytochrome_c_Peroxidase/MauG"/>
</dbReference>
<dbReference type="GO" id="GO:0042597">
    <property type="term" value="C:periplasmic space"/>
    <property type="evidence" value="ECO:0007669"/>
    <property type="project" value="UniProtKB-SubCell"/>
</dbReference>
<feature type="binding site" description="covalent" evidence="13">
    <location>
        <position position="121"/>
    </location>
    <ligand>
        <name>heme c</name>
        <dbReference type="ChEBI" id="CHEBI:61717"/>
        <label>1</label>
    </ligand>
</feature>
<reference evidence="18 19" key="1">
    <citation type="submission" date="2018-02" db="EMBL/GenBank/DDBJ databases">
        <title>Comparative genomes isolates from brazilian mangrove.</title>
        <authorList>
            <person name="Araujo J.E."/>
            <person name="Taketani R.G."/>
            <person name="Silva M.C.P."/>
            <person name="Loureco M.V."/>
            <person name="Andreote F.D."/>
        </authorList>
    </citation>
    <scope>NUCLEOTIDE SEQUENCE [LARGE SCALE GENOMIC DNA]</scope>
    <source>
        <strain evidence="18 19">HEX-2 MGV</strain>
    </source>
</reference>
<keyword evidence="9" id="KW-0560">Oxidoreductase</keyword>
<dbReference type="PANTHER" id="PTHR30600:SF10">
    <property type="entry name" value="BLL6722 PROTEIN"/>
    <property type="match status" value="1"/>
</dbReference>
<comment type="subcellular location">
    <subcellularLocation>
        <location evidence="1">Periplasm</location>
    </subcellularLocation>
</comment>
<evidence type="ECO:0000256" key="16">
    <source>
        <dbReference type="SAM" id="SignalP"/>
    </source>
</evidence>
<evidence type="ECO:0000256" key="7">
    <source>
        <dbReference type="ARBA" id="ARBA00022764"/>
    </source>
</evidence>
<dbReference type="Proteomes" id="UP000240009">
    <property type="component" value="Unassembled WGS sequence"/>
</dbReference>
<comment type="caution">
    <text evidence="18">The sequence shown here is derived from an EMBL/GenBank/DDBJ whole genome shotgun (WGS) entry which is preliminary data.</text>
</comment>
<accession>A0A2S8FY57</accession>
<keyword evidence="18" id="KW-0575">Peroxidase</keyword>
<feature type="chain" id="PRO_5015590690" description="Methylamine utilization protein MauG" evidence="16">
    <location>
        <begin position="26"/>
        <end position="401"/>
    </location>
</feature>
<feature type="binding site" description="axial binding residue" evidence="14">
    <location>
        <position position="122"/>
    </location>
    <ligand>
        <name>heme c</name>
        <dbReference type="ChEBI" id="CHEBI:61717"/>
        <label>1</label>
    </ligand>
    <ligandPart>
        <name>Fe</name>
        <dbReference type="ChEBI" id="CHEBI:18248"/>
    </ligandPart>
</feature>
<dbReference type="GO" id="GO:0020037">
    <property type="term" value="F:heme binding"/>
    <property type="evidence" value="ECO:0007669"/>
    <property type="project" value="InterPro"/>
</dbReference>
<feature type="domain" description="Cytochrome c" evidence="17">
    <location>
        <begin position="96"/>
        <end position="204"/>
    </location>
</feature>